<dbReference type="eggNOG" id="COG3637">
    <property type="taxonomic scope" value="Bacteria"/>
</dbReference>
<dbReference type="HOGENOM" id="CLU_082049_1_1_10"/>
<proteinExistence type="predicted"/>
<evidence type="ECO:0000313" key="2">
    <source>
        <dbReference type="EMBL" id="ADB41330.1"/>
    </source>
</evidence>
<dbReference type="Proteomes" id="UP000002028">
    <property type="component" value="Chromosome"/>
</dbReference>
<dbReference type="KEGG" id="sli:Slin_5362"/>
<dbReference type="Pfam" id="PF13568">
    <property type="entry name" value="OMP_b-brl_2"/>
    <property type="match status" value="1"/>
</dbReference>
<dbReference type="STRING" id="504472.Slin_5362"/>
<name>D2QEY6_SPILD</name>
<gene>
    <name evidence="2" type="ordered locus">Slin_5362</name>
</gene>
<organism evidence="2 3">
    <name type="scientific">Spirosoma linguale (strain ATCC 33905 / DSM 74 / LMG 10896 / Claus 1)</name>
    <dbReference type="NCBI Taxonomy" id="504472"/>
    <lineage>
        <taxon>Bacteria</taxon>
        <taxon>Pseudomonadati</taxon>
        <taxon>Bacteroidota</taxon>
        <taxon>Cytophagia</taxon>
        <taxon>Cytophagales</taxon>
        <taxon>Cytophagaceae</taxon>
        <taxon>Spirosoma</taxon>
    </lineage>
</organism>
<sequence length="213" mass="22281">MKKSTVLLIGLLFSTYAVFAQVRLGLTAGFQLASEQYKIGGLTLKTNNYPGYMGGLVVDAIMTEKLSIRSQALYSVKGAKLDLGSLSGGLSIGSVSTIFNYIEVPVQLTYSLDAGPGWVVLGAGPYVAYALNAKSTGTNLGQQLNEAVEFSSKDGDAKRLDYGLRLSVGYELPSGLMVSGYYSPGLANIVSGPSSAIKNTAMGLSLGFMFGGN</sequence>
<dbReference type="AlphaFoldDB" id="D2QEY6"/>
<dbReference type="RefSeq" id="WP_012929826.1">
    <property type="nucleotide sequence ID" value="NC_013730.1"/>
</dbReference>
<dbReference type="InterPro" id="IPR025665">
    <property type="entry name" value="Beta-barrel_OMP_2"/>
</dbReference>
<evidence type="ECO:0000313" key="3">
    <source>
        <dbReference type="Proteomes" id="UP000002028"/>
    </source>
</evidence>
<keyword evidence="3" id="KW-1185">Reference proteome</keyword>
<feature type="domain" description="Outer membrane protein beta-barrel" evidence="1">
    <location>
        <begin position="19"/>
        <end position="189"/>
    </location>
</feature>
<evidence type="ECO:0000259" key="1">
    <source>
        <dbReference type="Pfam" id="PF13568"/>
    </source>
</evidence>
<reference evidence="2 3" key="1">
    <citation type="journal article" date="2010" name="Stand. Genomic Sci.">
        <title>Complete genome sequence of Spirosoma linguale type strain (1).</title>
        <authorList>
            <person name="Lail K."/>
            <person name="Sikorski J."/>
            <person name="Saunders E."/>
            <person name="Lapidus A."/>
            <person name="Glavina Del Rio T."/>
            <person name="Copeland A."/>
            <person name="Tice H."/>
            <person name="Cheng J.-F."/>
            <person name="Lucas S."/>
            <person name="Nolan M."/>
            <person name="Bruce D."/>
            <person name="Goodwin L."/>
            <person name="Pitluck S."/>
            <person name="Ivanova N."/>
            <person name="Mavromatis K."/>
            <person name="Ovchinnikova G."/>
            <person name="Pati A."/>
            <person name="Chen A."/>
            <person name="Palaniappan K."/>
            <person name="Land M."/>
            <person name="Hauser L."/>
            <person name="Chang Y.-J."/>
            <person name="Jeffries C.D."/>
            <person name="Chain P."/>
            <person name="Brettin T."/>
            <person name="Detter J.C."/>
            <person name="Schuetze A."/>
            <person name="Rohde M."/>
            <person name="Tindall B.J."/>
            <person name="Goeker M."/>
            <person name="Bristow J."/>
            <person name="Eisen J.A."/>
            <person name="Markowitz V."/>
            <person name="Hugenholtz P."/>
            <person name="Kyrpides N.C."/>
            <person name="Klenk H.-P."/>
            <person name="Chen F."/>
        </authorList>
    </citation>
    <scope>NUCLEOTIDE SEQUENCE [LARGE SCALE GENOMIC DNA]</scope>
    <source>
        <strain evidence="3">ATCC 33905 / DSM 74 / LMG 10896 / Claus 1</strain>
    </source>
</reference>
<protein>
    <recommendedName>
        <fullName evidence="1">Outer membrane protein beta-barrel domain-containing protein</fullName>
    </recommendedName>
</protein>
<accession>D2QEY6</accession>
<dbReference type="EMBL" id="CP001769">
    <property type="protein sequence ID" value="ADB41330.1"/>
    <property type="molecule type" value="Genomic_DNA"/>
</dbReference>